<dbReference type="Proteomes" id="UP000731519">
    <property type="component" value="Unassembled WGS sequence"/>
</dbReference>
<dbReference type="EMBL" id="ASYR01000005">
    <property type="protein sequence ID" value="KAF0651077.1"/>
    <property type="molecule type" value="Genomic_DNA"/>
</dbReference>
<dbReference type="GeneID" id="91403975"/>
<keyword evidence="2" id="KW-1185">Reference proteome</keyword>
<accession>A0ABQ6XZV6</accession>
<comment type="caution">
    <text evidence="1">The sequence shown here is derived from an EMBL/GenBank/DDBJ whole genome shotgun (WGS) entry which is preliminary data.</text>
</comment>
<name>A0ABQ6XZV6_STRFR</name>
<evidence type="ECO:0000313" key="1">
    <source>
        <dbReference type="EMBL" id="KAF0651077.1"/>
    </source>
</evidence>
<protein>
    <submittedName>
        <fullName evidence="1">Uncharacterized protein</fullName>
    </submittedName>
</protein>
<organism evidence="1 2">
    <name type="scientific">Streptomyces fradiae ATCC 10745 = DSM 40063</name>
    <dbReference type="NCBI Taxonomy" id="1319510"/>
    <lineage>
        <taxon>Bacteria</taxon>
        <taxon>Bacillati</taxon>
        <taxon>Actinomycetota</taxon>
        <taxon>Actinomycetes</taxon>
        <taxon>Kitasatosporales</taxon>
        <taxon>Streptomycetaceae</taxon>
        <taxon>Streptomyces</taxon>
    </lineage>
</organism>
<gene>
    <name evidence="1" type="ORF">K701_04700</name>
</gene>
<evidence type="ECO:0000313" key="2">
    <source>
        <dbReference type="Proteomes" id="UP000731519"/>
    </source>
</evidence>
<dbReference type="RefSeq" id="WP_031128828.1">
    <property type="nucleotide sequence ID" value="NZ_ASYR01000005.1"/>
</dbReference>
<proteinExistence type="predicted"/>
<reference evidence="1 2" key="1">
    <citation type="submission" date="2013-05" db="EMBL/GenBank/DDBJ databases">
        <title>Genome Sequence of Streptomyces fradiae.</title>
        <authorList>
            <person name="Kirby R."/>
        </authorList>
    </citation>
    <scope>NUCLEOTIDE SEQUENCE [LARGE SCALE GENOMIC DNA]</scope>
    <source>
        <strain evidence="1 2">ATCC 10745</strain>
    </source>
</reference>
<sequence length="72" mass="7945">MEVRAMAERLRAAEETVDRLRDELLRVGVVLPSLRVDLVTVTSEAPYPLVELGRCNLDTAVRLAAALEGARK</sequence>